<evidence type="ECO:0000313" key="2">
    <source>
        <dbReference type="Proteomes" id="UP000054928"/>
    </source>
</evidence>
<reference evidence="2" key="1">
    <citation type="submission" date="2014-09" db="EMBL/GenBank/DDBJ databases">
        <authorList>
            <person name="Sharma Rahul"/>
            <person name="Thines Marco"/>
        </authorList>
    </citation>
    <scope>NUCLEOTIDE SEQUENCE [LARGE SCALE GENOMIC DNA]</scope>
</reference>
<organism evidence="1 2">
    <name type="scientific">Plasmopara halstedii</name>
    <name type="common">Downy mildew of sunflower</name>
    <dbReference type="NCBI Taxonomy" id="4781"/>
    <lineage>
        <taxon>Eukaryota</taxon>
        <taxon>Sar</taxon>
        <taxon>Stramenopiles</taxon>
        <taxon>Oomycota</taxon>
        <taxon>Peronosporomycetes</taxon>
        <taxon>Peronosporales</taxon>
        <taxon>Peronosporaceae</taxon>
        <taxon>Plasmopara</taxon>
    </lineage>
</organism>
<dbReference type="OMA" id="AVILVHW"/>
<sequence length="2721" mass="307127">MTNEPLLLAAREFARGSLASLPLDFEIVASVTSSTHFAILFRSQTERDCVRLGVFEIDEDNDVENCELVDIRAATDDFEVSQSENDNWTLVWSPDLRFLVISGRISHTQGASEGVMWIFARSKWLVPEEAADHSTANPLLLCIKPSMYLAAKHWNPATNIVNVFFPTHNGSKAFVLSEDGVWLAVNIQLAKLSLDAMNSKLVANKVKFITMKMVKKLTEWHADISAACYDPTNSTLVISGGVINPSTDLIEKQAASLSVWKVLVDKDNKEVCELLDFTMLLKGKMQHKDVNVNNKSDTDMMSSISEERNGLLSSIKNSLYAPLIMMIGGETRETRILRGWIHQLALAPNGNFVSMVDDLGRIAIRQIDVCTDVLMWQSIENLCVNNMEDPKIKIVVWLTSDLLALVLTNNTIVYSCFVVHPDEEAELTSNVIEDESLKPSGRLLPVRVKHYRPGMSEDHIETQTLAVDVYANLMSSQRSVANNACEFVSNGHLWAANQIDTMEAESFIEMLMNARKFEDALATVEFYNLSEISINPDKIHRRLWTNFREQAGRLYEENKNVTTHSQRSNLVFLSTRPRGSLQRGHRSEFLKALDHLRAISDKRWVLRECMTLIADDSCASMKKILDVAWDAWFSLNVDAGDNSELSQEQKKLQRDSYRLETLRLLLCEEEGVPSTSVTGDLLFDGMTYVRFKVSSILSTAQQFASEGRVCALTILFQRHGENLLPHWLKILRLIPPSVSPSTYSLLLPAITDKMEDDVEFCTLSRIDELIVINSDEDYDLITPFPFSSENRLQDLSSEELSAYSEFIEIPREERNAGCGQWFIDRIKELDERFGQLAFAFELGDLALQCLRGWSALKTKKVLEELVFQTERLYKCVYRLHLSACCLLPLSDWSALSLQDQAMIVVGIDDIKKIDDIGPLIDRLDVVFKSQRGSQIFSLDDLFVSIAITLASKASLIGLTIAAQLIQQSNPSVGLANRWIQSEARLIETALGVINAVTVSDLISSEALSADTNAYMRYHQAFAKQLWIIFQSLPSRSEHDPPEIAQLQVVVDETEDLMVTMDVLSKYDVVAFPSTIKSQILVASNDSGGIDKDGEPLALLKQMCKFALPGTTGQWLEVLQDAIQLKEHVFGERLSQNKIMEAILKHLLAPGHVDVDAAQNLVNYWIASDVKAIDYILEQLLVTLRVALDSVVGYSEDSDANAAHKAALCIITITKQLLALSLWDDGDKAAIGTKQHYENMLRQETDVACACELLDLLTYGAVKLSPSKLRAVDTEEQKKIRLDAVCQVFVSNPSNYKPSKRAKEWLAQHQIGNSIIAETDYLKDEPLAAVMHLAQLLRVETQKLEIWLKGAYASLYCMDYDVACNLTLQVINEMAVEVGVVVASNNSKDSQLTHLQLISLVLDLVSAASFGSWSKKRQLCLALLSATTVSSLHLFAHQATDLVLHWLEKIEAIQALMIELGLSERDLEQRRLDVGKGTISVAVVLLNELKVVVDLLHEENNDRQFLLGLVQRGFQLTQVILKDAGNAEQEAYSTSVSSFLQQIIQLSVEETVELTTSASNSKTGDWQLYIDLAFNHLMLWSDLCTDDATFEAFCANILLSLTPTQDTTLDSSETNEVVVRRFCHFFLLQAAREKAFTLETDDEVTEISRRLRLQTLISSYDAAHKAVRFTGEPSSGVSESINVAQQSTNSELLLSDRRYHIYLKLAQKCYELSVSQKSTQEMDRLRTILNSDFDSVRFLQDKRYRNERILSLATKKEHYHLSRQLANKYGLDEFECVLTYIKHALLSPSDDRRKSRRKQLDEAFAIDQVDILEEALKRPRLFGDFLLKKETIDEPSLYEALDGTDHVGVLLVLRMILECSKRLDQETTEFVRTQEHSLFPLPKSSIDRITLLVLCLKKLKDISDSVKNVDAVDLKLIGAASTSTELLTPPTSSQGIAIANRKVAIKAVQPLLTNKSIKLVTKVLRKLHYVTPSAMVMIYINNLLTNIWKEHGNTGNSLGALSADLAVYAYESCVPCLSVLSGEHLTLFHHLYLNRSSDKSLPKFLTHLDIDEEFYGQRLDSVSLFGSLLTPQKRVELEVDMLTILQTKYNSWQNSGLHSNVSSASSTSSTSSVSWDPAQFKRLESSVHYMERELAENVCYWVLSEIEKSGMTSEADEFTAETSLMQPMVQITKEWFAMDHEQLREDNDEDFYIPFLLKLCQHIACVELASLIMELMLRFGIQKTSSEESTKIISQMYQRVVVSLIQRCVGLNDDKAHESADWVEKLMWTWVVGSCSPISSQKAELESFLEKIFCLQASARVIYERVLKILSQSTSNLLKDIGMRRLQELHIASDENANQLNAARQAIKFQWEESIVQYQEKRKWAEAAVLSHVYANSVNMDAAKFYFGLRVKAVWAALLNKYNADVNQTGQFVFRTPSGEIFDRFADMFNELLTIIEAWSGDVRPANMATVALSHLLVIHDDLKVCNSSESTTQRSVLMWQREQEIGVRTRIQMQFRSGYVIEKEASKSLVATCWSALVARGKWGDNLLDWYTTHAYAELVGHEEIMDFVISKHLESNNLTLAIQLLMMCPFDELRKKYMDRALAYVRQLSQKSHSWPKLMELVLLRFDIAVLLQHDLYTSIVAFVLQDACTRPTLWTSSGNYIVCALVTLGEVAAAGRLTCALRHAHPMLWDMENARLLLTSYLRSLASLCEQSEHSHDELIHLQHEVYVQTRDHFSNMLL</sequence>
<dbReference type="GO" id="GO:0000149">
    <property type="term" value="F:SNARE binding"/>
    <property type="evidence" value="ECO:0007669"/>
    <property type="project" value="TreeGrafter"/>
</dbReference>
<evidence type="ECO:0000313" key="1">
    <source>
        <dbReference type="EMBL" id="CEG39992.1"/>
    </source>
</evidence>
<dbReference type="GO" id="GO:0006890">
    <property type="term" value="P:retrograde vesicle-mediated transport, Golgi to endoplasmic reticulum"/>
    <property type="evidence" value="ECO:0007669"/>
    <property type="project" value="TreeGrafter"/>
</dbReference>
<dbReference type="Proteomes" id="UP000054928">
    <property type="component" value="Unassembled WGS sequence"/>
</dbReference>
<dbReference type="GeneID" id="36405270"/>
<dbReference type="PANTHER" id="PTHR15922:SF2">
    <property type="entry name" value="NBAS SUBUNIT OF NRZ TETHERING COMPLEX"/>
    <property type="match status" value="1"/>
</dbReference>
<dbReference type="PANTHER" id="PTHR15922">
    <property type="entry name" value="NEUROBLASTOMA-AMPLIFIED SEQUENCE"/>
    <property type="match status" value="1"/>
</dbReference>
<dbReference type="OrthoDB" id="27490at2759"/>
<protein>
    <submittedName>
        <fullName evidence="1">Uncharacterized conserved protein (Neuroblastoma-amplified protein)</fullName>
    </submittedName>
</protein>
<proteinExistence type="predicted"/>
<dbReference type="RefSeq" id="XP_024576361.1">
    <property type="nucleotide sequence ID" value="XM_024725601.1"/>
</dbReference>
<dbReference type="GO" id="GO:0070939">
    <property type="term" value="C:Dsl1/NZR complex"/>
    <property type="evidence" value="ECO:0007669"/>
    <property type="project" value="TreeGrafter"/>
</dbReference>
<dbReference type="EMBL" id="CCYD01000468">
    <property type="protein sequence ID" value="CEG39992.1"/>
    <property type="molecule type" value="Genomic_DNA"/>
</dbReference>
<dbReference type="STRING" id="4781.A0A0P1AFT9"/>
<accession>A0A0P1AFT9</accession>
<name>A0A0P1AFT9_PLAHL</name>
<keyword evidence="2" id="KW-1185">Reference proteome</keyword>